<dbReference type="AlphaFoldDB" id="A0A341ALS3"/>
<evidence type="ECO:0000256" key="6">
    <source>
        <dbReference type="ARBA" id="ARBA00022826"/>
    </source>
</evidence>
<keyword evidence="12" id="KW-0407">Ion channel</keyword>
<dbReference type="GO" id="GO:0015459">
    <property type="term" value="F:potassium channel regulator activity"/>
    <property type="evidence" value="ECO:0007669"/>
    <property type="project" value="UniProtKB-ARBA"/>
</dbReference>
<evidence type="ECO:0000256" key="8">
    <source>
        <dbReference type="ARBA" id="ARBA00022958"/>
    </source>
</evidence>
<dbReference type="InterPro" id="IPR003971">
    <property type="entry name" value="K_chnl_volt-dep_Kv5/Kv9"/>
</dbReference>
<dbReference type="Proteomes" id="UP000252040">
    <property type="component" value="Unplaced"/>
</dbReference>
<evidence type="ECO:0000259" key="14">
    <source>
        <dbReference type="Pfam" id="PF00520"/>
    </source>
</evidence>
<keyword evidence="10" id="KW-0406">Ion transport</keyword>
<evidence type="ECO:0000256" key="2">
    <source>
        <dbReference type="ARBA" id="ARBA00022448"/>
    </source>
</evidence>
<dbReference type="FunFam" id="1.20.120.350:FF:000024">
    <property type="entry name" value="Potassium voltage-gated channel subfamily G member 1"/>
    <property type="match status" value="1"/>
</dbReference>
<dbReference type="KEGG" id="nasi:112393517"/>
<dbReference type="InParanoid" id="A0A341ALS3"/>
<organism evidence="16 17">
    <name type="scientific">Neophocaena asiaeorientalis asiaeorientalis</name>
    <name type="common">Yangtze finless porpoise</name>
    <name type="synonym">Neophocaena phocaenoides subsp. asiaeorientalis</name>
    <dbReference type="NCBI Taxonomy" id="1706337"/>
    <lineage>
        <taxon>Eukaryota</taxon>
        <taxon>Metazoa</taxon>
        <taxon>Chordata</taxon>
        <taxon>Craniata</taxon>
        <taxon>Vertebrata</taxon>
        <taxon>Euteleostomi</taxon>
        <taxon>Mammalia</taxon>
        <taxon>Eutheria</taxon>
        <taxon>Laurasiatheria</taxon>
        <taxon>Artiodactyla</taxon>
        <taxon>Whippomorpha</taxon>
        <taxon>Cetacea</taxon>
        <taxon>Odontoceti</taxon>
        <taxon>Phocoenidae</taxon>
        <taxon>Neophocaena</taxon>
    </lineage>
</organism>
<dbReference type="Gene3D" id="1.20.120.350">
    <property type="entry name" value="Voltage-gated potassium channels. Chain C"/>
    <property type="match status" value="1"/>
</dbReference>
<dbReference type="PRINTS" id="PR00169">
    <property type="entry name" value="KCHANNEL"/>
</dbReference>
<dbReference type="Gene3D" id="1.10.287.70">
    <property type="match status" value="1"/>
</dbReference>
<dbReference type="InterPro" id="IPR027359">
    <property type="entry name" value="Volt_channel_dom_sf"/>
</dbReference>
<keyword evidence="7" id="KW-0851">Voltage-gated channel</keyword>
<dbReference type="InterPro" id="IPR003968">
    <property type="entry name" value="K_chnl_volt-dep_Kv"/>
</dbReference>
<keyword evidence="9 13" id="KW-1133">Transmembrane helix</keyword>
<sequence>MRRCCLGLCPETDVSPVLLLLSLSGARTSSVIPMPSRDSSLHPRHHHLSSCSPLSQFLPRPVEPPSIKGIYYRRARKLGAQDASWTADLKREMLVNVGGKRYLLPWSTLDEFPLSRLSKLRFCRSHEEIAQLCDDYDEDNQEFFFDRSPSAFGVIASFLAAGKLVLLQEMCVLSFQEELTYWGIEEANLETCCLQTLLRKLDEVAELRTEETLQCRAAGRPTVHTSRWALFMNRLQEMVENPQSGLPGKVFACLSILFVATMAVSLCVSTMPDLRAEEDKGECSQKCYYIFVVETVCVAWFSLEFCLRFVQAQNKCQFFQGPLNIIDILAISPYYVSLAVSDEPQGDGERPSRSSYVEKVGLALRVLRALRILYVMRLARHSLGLQTLGLTVRRCTREFALLLLFLCVAITLFSPLVYVAENESGRVLEFTSIPASYWWAVISMTTVGYGDMVPSSVPGQMVALSGILSGILIMAFPATSIFHIFSHSYLELKKQQEQLEARFRRLQSAAPASERELLNDVKDLILEGPALPMAYI</sequence>
<dbReference type="PANTHER" id="PTHR11537:SF167">
    <property type="entry name" value="POTASSIUM VOLTAGE-GATED CHANNEL SUBFAMILY G MEMBER 4"/>
    <property type="match status" value="1"/>
</dbReference>
<dbReference type="Pfam" id="PF02214">
    <property type="entry name" value="BTB_2"/>
    <property type="match status" value="1"/>
</dbReference>
<keyword evidence="11 13" id="KW-0472">Membrane</keyword>
<evidence type="ECO:0000256" key="4">
    <source>
        <dbReference type="ARBA" id="ARBA00022538"/>
    </source>
</evidence>
<evidence type="ECO:0000256" key="10">
    <source>
        <dbReference type="ARBA" id="ARBA00023065"/>
    </source>
</evidence>
<accession>A0A341ALS3</accession>
<evidence type="ECO:0000256" key="11">
    <source>
        <dbReference type="ARBA" id="ARBA00023136"/>
    </source>
</evidence>
<evidence type="ECO:0000313" key="16">
    <source>
        <dbReference type="Proteomes" id="UP000252040"/>
    </source>
</evidence>
<dbReference type="SUPFAM" id="SSF81324">
    <property type="entry name" value="Voltage-gated potassium channels"/>
    <property type="match status" value="1"/>
</dbReference>
<dbReference type="GO" id="GO:0005251">
    <property type="term" value="F:delayed rectifier potassium channel activity"/>
    <property type="evidence" value="ECO:0007669"/>
    <property type="project" value="TreeGrafter"/>
</dbReference>
<dbReference type="FunFam" id="3.30.710.10:FF:000019">
    <property type="entry name" value="Potassium voltage-gated channel, subfamily G, member 1"/>
    <property type="match status" value="1"/>
</dbReference>
<evidence type="ECO:0000256" key="1">
    <source>
        <dbReference type="ARBA" id="ARBA00004651"/>
    </source>
</evidence>
<reference evidence="17" key="1">
    <citation type="submission" date="2025-08" db="UniProtKB">
        <authorList>
            <consortium name="RefSeq"/>
        </authorList>
    </citation>
    <scope>IDENTIFICATION</scope>
    <source>
        <tissue evidence="17">Meat</tissue>
    </source>
</reference>
<dbReference type="GO" id="GO:0051260">
    <property type="term" value="P:protein homooligomerization"/>
    <property type="evidence" value="ECO:0007669"/>
    <property type="project" value="InterPro"/>
</dbReference>
<keyword evidence="6" id="KW-0631">Potassium channel</keyword>
<keyword evidence="5 13" id="KW-0812">Transmembrane</keyword>
<evidence type="ECO:0000256" key="7">
    <source>
        <dbReference type="ARBA" id="ARBA00022882"/>
    </source>
</evidence>
<keyword evidence="8" id="KW-0630">Potassium</keyword>
<dbReference type="InterPro" id="IPR028325">
    <property type="entry name" value="VG_K_chnl"/>
</dbReference>
<dbReference type="InterPro" id="IPR011333">
    <property type="entry name" value="SKP1/BTB/POZ_sf"/>
</dbReference>
<dbReference type="GeneID" id="112393517"/>
<dbReference type="SUPFAM" id="SSF54695">
    <property type="entry name" value="POZ domain"/>
    <property type="match status" value="1"/>
</dbReference>
<feature type="transmembrane region" description="Helical" evidence="13">
    <location>
        <begin position="461"/>
        <end position="485"/>
    </location>
</feature>
<dbReference type="STRING" id="1706337.A0A341ALS3"/>
<evidence type="ECO:0000256" key="3">
    <source>
        <dbReference type="ARBA" id="ARBA00022475"/>
    </source>
</evidence>
<keyword evidence="16" id="KW-1185">Reference proteome</keyword>
<evidence type="ECO:0000256" key="9">
    <source>
        <dbReference type="ARBA" id="ARBA00022989"/>
    </source>
</evidence>
<evidence type="ECO:0000256" key="5">
    <source>
        <dbReference type="ARBA" id="ARBA00022692"/>
    </source>
</evidence>
<comment type="subcellular location">
    <subcellularLocation>
        <location evidence="1">Cell membrane</location>
        <topology evidence="1">Multi-pass membrane protein</topology>
    </subcellularLocation>
</comment>
<dbReference type="InterPro" id="IPR005821">
    <property type="entry name" value="Ion_trans_dom"/>
</dbReference>
<dbReference type="CTD" id="93107"/>
<dbReference type="Pfam" id="PF00520">
    <property type="entry name" value="Ion_trans"/>
    <property type="match status" value="1"/>
</dbReference>
<dbReference type="GO" id="GO:0008076">
    <property type="term" value="C:voltage-gated potassium channel complex"/>
    <property type="evidence" value="ECO:0007669"/>
    <property type="project" value="InterPro"/>
</dbReference>
<dbReference type="Gene3D" id="3.30.710.10">
    <property type="entry name" value="Potassium Channel Kv1.1, Chain A"/>
    <property type="match status" value="1"/>
</dbReference>
<dbReference type="FunFam" id="1.10.287.70:FF:000005">
    <property type="entry name" value="potassium voltage-gated channel subfamily G member 1"/>
    <property type="match status" value="1"/>
</dbReference>
<dbReference type="PRINTS" id="PR01491">
    <property type="entry name" value="KVCHANNEL"/>
</dbReference>
<dbReference type="PANTHER" id="PTHR11537">
    <property type="entry name" value="VOLTAGE-GATED POTASSIUM CHANNEL"/>
    <property type="match status" value="1"/>
</dbReference>
<dbReference type="PRINTS" id="PR01494">
    <property type="entry name" value="KV9CHANNEL"/>
</dbReference>
<gene>
    <name evidence="17" type="primary">KCNG4</name>
</gene>
<evidence type="ECO:0000313" key="17">
    <source>
        <dbReference type="RefSeq" id="XP_024591560.1"/>
    </source>
</evidence>
<keyword evidence="2" id="KW-0813">Transport</keyword>
<name>A0A341ALS3_NEOAA</name>
<feature type="domain" description="Potassium channel tetramerisation-type BTB" evidence="15">
    <location>
        <begin position="95"/>
        <end position="192"/>
    </location>
</feature>
<evidence type="ECO:0000256" key="13">
    <source>
        <dbReference type="SAM" id="Phobius"/>
    </source>
</evidence>
<protein>
    <submittedName>
        <fullName evidence="17">Potassium voltage-gated channel subfamily G member 4</fullName>
    </submittedName>
</protein>
<evidence type="ECO:0000259" key="15">
    <source>
        <dbReference type="Pfam" id="PF02214"/>
    </source>
</evidence>
<proteinExistence type="predicted"/>
<dbReference type="InterPro" id="IPR003131">
    <property type="entry name" value="T1-type_BTB"/>
</dbReference>
<dbReference type="FunCoup" id="A0A341ALS3">
    <property type="interactions" value="7"/>
</dbReference>
<evidence type="ECO:0000256" key="12">
    <source>
        <dbReference type="ARBA" id="ARBA00023303"/>
    </source>
</evidence>
<keyword evidence="3" id="KW-1003">Cell membrane</keyword>
<dbReference type="RefSeq" id="XP_024591560.1">
    <property type="nucleotide sequence ID" value="XM_024735792.1"/>
</dbReference>
<keyword evidence="4" id="KW-0633">Potassium transport</keyword>
<dbReference type="GO" id="GO:0001508">
    <property type="term" value="P:action potential"/>
    <property type="evidence" value="ECO:0007669"/>
    <property type="project" value="TreeGrafter"/>
</dbReference>
<feature type="domain" description="Ion transport" evidence="14">
    <location>
        <begin position="249"/>
        <end position="489"/>
    </location>
</feature>
<feature type="transmembrane region" description="Helical" evidence="13">
    <location>
        <begin position="399"/>
        <end position="420"/>
    </location>
</feature>